<feature type="binding site" evidence="15">
    <location>
        <position position="108"/>
    </location>
    <ligand>
        <name>substrate</name>
    </ligand>
</feature>
<comment type="similarity">
    <text evidence="3">Belongs to the glycosyl hydrolase 13 family.</text>
</comment>
<evidence type="ECO:0000256" key="6">
    <source>
        <dbReference type="ARBA" id="ARBA00022801"/>
    </source>
</evidence>
<dbReference type="GO" id="GO:0016052">
    <property type="term" value="P:carbohydrate catabolic process"/>
    <property type="evidence" value="ECO:0007669"/>
    <property type="project" value="InterPro"/>
</dbReference>
<organism evidence="18 19">
    <name type="scientific">Phaeomoniella chlamydospora</name>
    <name type="common">Phaeoacremonium chlamydosporum</name>
    <dbReference type="NCBI Taxonomy" id="158046"/>
    <lineage>
        <taxon>Eukaryota</taxon>
        <taxon>Fungi</taxon>
        <taxon>Dikarya</taxon>
        <taxon>Ascomycota</taxon>
        <taxon>Pezizomycotina</taxon>
        <taxon>Eurotiomycetes</taxon>
        <taxon>Chaetothyriomycetidae</taxon>
        <taxon>Phaeomoniellales</taxon>
        <taxon>Phaeomoniellaceae</taxon>
        <taxon>Phaeomoniella</taxon>
    </lineage>
</organism>
<dbReference type="PANTHER" id="PTHR10357:SF220">
    <property type="entry name" value="ALPHA-AMYLASE"/>
    <property type="match status" value="1"/>
</dbReference>
<accession>A0A0G2ENX9</accession>
<dbReference type="InterPro" id="IPR013780">
    <property type="entry name" value="Glyco_hydro_b"/>
</dbReference>
<comment type="catalytic activity">
    <reaction evidence="1">
        <text>Endohydrolysis of (1-&gt;4)-alpha-D-glucosidic linkages in polysaccharides containing three or more (1-&gt;4)-alpha-linked D-glucose units.</text>
        <dbReference type="EC" id="3.2.1.1"/>
    </reaction>
</comment>
<dbReference type="InterPro" id="IPR017853">
    <property type="entry name" value="GH"/>
</dbReference>
<evidence type="ECO:0000259" key="17">
    <source>
        <dbReference type="SMART" id="SM00642"/>
    </source>
</evidence>
<keyword evidence="8 14" id="KW-1015">Disulfide bond</keyword>
<feature type="active site" description="Proton donor" evidence="12">
    <location>
        <position position="259"/>
    </location>
</feature>
<evidence type="ECO:0000313" key="18">
    <source>
        <dbReference type="EMBL" id="KKY24477.1"/>
    </source>
</evidence>
<feature type="domain" description="Glycosyl hydrolase family 13 catalytic" evidence="17">
    <location>
        <begin position="38"/>
        <end position="396"/>
    </location>
</feature>
<protein>
    <recommendedName>
        <fullName evidence="4">alpha-amylase</fullName>
        <ecNumber evidence="4">3.2.1.1</ecNumber>
    </recommendedName>
</protein>
<dbReference type="PANTHER" id="PTHR10357">
    <property type="entry name" value="ALPHA-AMYLASE FAMILY MEMBER"/>
    <property type="match status" value="1"/>
</dbReference>
<dbReference type="SUPFAM" id="SSF51445">
    <property type="entry name" value="(Trans)glycosidases"/>
    <property type="match status" value="1"/>
</dbReference>
<gene>
    <name evidence="18" type="ORF">UCRPC4_g02435</name>
</gene>
<feature type="disulfide bond" evidence="14">
    <location>
        <begin position="269"/>
        <end position="310"/>
    </location>
</feature>
<evidence type="ECO:0000256" key="3">
    <source>
        <dbReference type="ARBA" id="ARBA00008061"/>
    </source>
</evidence>
<keyword evidence="19" id="KW-1185">Reference proteome</keyword>
<feature type="disulfide bond" evidence="14">
    <location>
        <begin position="55"/>
        <end position="63"/>
    </location>
</feature>
<evidence type="ECO:0000256" key="2">
    <source>
        <dbReference type="ARBA" id="ARBA00001913"/>
    </source>
</evidence>
<dbReference type="SMART" id="SM00642">
    <property type="entry name" value="Aamy"/>
    <property type="match status" value="1"/>
</dbReference>
<feature type="binding site" evidence="15">
    <location>
        <position position="371"/>
    </location>
    <ligand>
        <name>substrate</name>
    </ligand>
</feature>
<evidence type="ECO:0000256" key="5">
    <source>
        <dbReference type="ARBA" id="ARBA00022723"/>
    </source>
</evidence>
<dbReference type="InterPro" id="IPR013777">
    <property type="entry name" value="A-amylase-like"/>
</dbReference>
<keyword evidence="7" id="KW-0106">Calcium</keyword>
<reference evidence="18 19" key="1">
    <citation type="submission" date="2015-05" db="EMBL/GenBank/DDBJ databases">
        <title>Distinctive expansion of gene families associated with plant cell wall degradation and secondary metabolism in the genomes of grapevine trunk pathogens.</title>
        <authorList>
            <person name="Lawrence D.P."/>
            <person name="Travadon R."/>
            <person name="Rolshausen P.E."/>
            <person name="Baumgartner K."/>
        </authorList>
    </citation>
    <scope>NUCLEOTIDE SEQUENCE [LARGE SCALE GENOMIC DNA]</scope>
    <source>
        <strain evidence="18">UCRPC4</strain>
    </source>
</reference>
<keyword evidence="10" id="KW-0119">Carbohydrate metabolism</keyword>
<evidence type="ECO:0000313" key="19">
    <source>
        <dbReference type="Proteomes" id="UP000053317"/>
    </source>
</evidence>
<evidence type="ECO:0000256" key="16">
    <source>
        <dbReference type="SAM" id="SignalP"/>
    </source>
</evidence>
<dbReference type="Gene3D" id="2.60.40.1180">
    <property type="entry name" value="Golgi alpha-mannosidase II"/>
    <property type="match status" value="1"/>
</dbReference>
<evidence type="ECO:0000256" key="8">
    <source>
        <dbReference type="ARBA" id="ARBA00023157"/>
    </source>
</evidence>
<dbReference type="EMBL" id="LCWF01000059">
    <property type="protein sequence ID" value="KKY24477.1"/>
    <property type="molecule type" value="Genomic_DNA"/>
</dbReference>
<dbReference type="CDD" id="cd11319">
    <property type="entry name" value="AmyAc_euk_AmyA"/>
    <property type="match status" value="1"/>
</dbReference>
<keyword evidence="11" id="KW-0326">Glycosidase</keyword>
<evidence type="ECO:0000256" key="7">
    <source>
        <dbReference type="ARBA" id="ARBA00022837"/>
    </source>
</evidence>
<dbReference type="Pfam" id="PF00128">
    <property type="entry name" value="Alpha-amylase"/>
    <property type="match status" value="1"/>
</dbReference>
<feature type="active site" description="Nucleophile" evidence="12">
    <location>
        <position position="235"/>
    </location>
</feature>
<evidence type="ECO:0000256" key="4">
    <source>
        <dbReference type="ARBA" id="ARBA00012595"/>
    </source>
</evidence>
<keyword evidence="5" id="KW-0479">Metal-binding</keyword>
<dbReference type="InterPro" id="IPR015340">
    <property type="entry name" value="A_amylase_C_dom"/>
</dbReference>
<dbReference type="Gene3D" id="3.20.20.80">
    <property type="entry name" value="Glycosidases"/>
    <property type="match status" value="1"/>
</dbReference>
<comment type="cofactor">
    <cofactor evidence="2">
        <name>Ca(2+)</name>
        <dbReference type="ChEBI" id="CHEBI:29108"/>
    </cofactor>
</comment>
<proteinExistence type="inferred from homology"/>
<evidence type="ECO:0000256" key="9">
    <source>
        <dbReference type="ARBA" id="ARBA00023180"/>
    </source>
</evidence>
<dbReference type="OrthoDB" id="204980at2759"/>
<dbReference type="AlphaFoldDB" id="A0A0G2ENX9"/>
<feature type="binding site" evidence="15">
    <location>
        <position position="324"/>
    </location>
    <ligand>
        <name>substrate</name>
    </ligand>
</feature>
<dbReference type="Pfam" id="PF09260">
    <property type="entry name" value="A_amylase_dom_C"/>
    <property type="match status" value="1"/>
</dbReference>
<feature type="site" description="Transition state stabilizer" evidence="13">
    <location>
        <position position="324"/>
    </location>
</feature>
<dbReference type="GO" id="GO:0004556">
    <property type="term" value="F:alpha-amylase activity"/>
    <property type="evidence" value="ECO:0007669"/>
    <property type="project" value="UniProtKB-EC"/>
</dbReference>
<evidence type="ECO:0000256" key="14">
    <source>
        <dbReference type="PIRSR" id="PIRSR001024-4"/>
    </source>
</evidence>
<keyword evidence="16" id="KW-0732">Signal</keyword>
<feature type="disulfide bond" evidence="14">
    <location>
        <begin position="179"/>
        <end position="193"/>
    </location>
</feature>
<feature type="disulfide bond" evidence="14">
    <location>
        <begin position="466"/>
        <end position="501"/>
    </location>
</feature>
<feature type="binding site" evidence="15">
    <location>
        <position position="263"/>
    </location>
    <ligand>
        <name>substrate</name>
    </ligand>
</feature>
<feature type="signal peptide" evidence="16">
    <location>
        <begin position="1"/>
        <end position="25"/>
    </location>
</feature>
<dbReference type="FunFam" id="3.20.20.80:FF:000120">
    <property type="entry name" value="Alpha-amylase A"/>
    <property type="match status" value="1"/>
</dbReference>
<name>A0A0G2ENX9_PHACM</name>
<dbReference type="SUPFAM" id="SSF51011">
    <property type="entry name" value="Glycosyl hydrolase domain"/>
    <property type="match status" value="1"/>
</dbReference>
<evidence type="ECO:0000256" key="12">
    <source>
        <dbReference type="PIRSR" id="PIRSR001024-1"/>
    </source>
</evidence>
<keyword evidence="6" id="KW-0378">Hydrolase</keyword>
<evidence type="ECO:0000256" key="10">
    <source>
        <dbReference type="ARBA" id="ARBA00023277"/>
    </source>
</evidence>
<dbReference type="Proteomes" id="UP000053317">
    <property type="component" value="Unassembled WGS sequence"/>
</dbReference>
<evidence type="ECO:0000256" key="13">
    <source>
        <dbReference type="PIRSR" id="PIRSR001024-2"/>
    </source>
</evidence>
<keyword evidence="9" id="KW-0325">Glycoprotein</keyword>
<comment type="caution">
    <text evidence="18">The sequence shown here is derived from an EMBL/GenBank/DDBJ whole genome shotgun (WGS) entry which is preliminary data.</text>
</comment>
<reference evidence="18 19" key="2">
    <citation type="submission" date="2015-05" db="EMBL/GenBank/DDBJ databases">
        <authorList>
            <person name="Morales-Cruz A."/>
            <person name="Amrine K.C."/>
            <person name="Cantu D."/>
        </authorList>
    </citation>
    <scope>NUCLEOTIDE SEQUENCE [LARGE SCALE GENOMIC DNA]</scope>
    <source>
        <strain evidence="18">UCRPC4</strain>
    </source>
</reference>
<evidence type="ECO:0000256" key="15">
    <source>
        <dbReference type="PIRSR" id="PIRSR001024-5"/>
    </source>
</evidence>
<sequence>MRSISIPSALSLLSATLTLTQTTIAASTSEWKTRSIYQIMTDRFALTDGSTEVACDAADMIYCGGTWQGIINKLDYVQDMGFDAIYISPITAGLTENTKEGENYHGYWPQDIYEANSNFGTADDLKDLAEALHNRGMWLMVDVVINDMGYAVASGDEASDIDYSVFTPFNSEEYFHSYCEITNYTNYTNAQVCWLGDDIVALPDLDTENDEVVSLMTSWVSDLVANYSVDGLRVDAAKHVSDAFLKEFATAAGMYSVGEVYEGDAAVFCPYQDLMPGMTNYPNYFSVIEAFTNGNISDLSYQIAVTKSLCPDTTILASFSENHDLPRIGYYTDDVSLAKSVIAYTIMADGVPMIYQGQEQFFTGNSTPYNREALWTSNYDNTSELYTFTTLANKMRRHAINVDSSYVDYQSQVIYTDGSTIALRKGNEGQQIITVLSNSGSEQTSYTLTIPNAFTPGTEVMEVVACKNYTINDYGQLQVPMDKGTPHIFFQANKMNGSFICGMGNWSVSNYGDGSSSAASTTQTSMMASSIGAILIMAMTFSLL</sequence>
<evidence type="ECO:0000256" key="11">
    <source>
        <dbReference type="ARBA" id="ARBA00023295"/>
    </source>
</evidence>
<dbReference type="InterPro" id="IPR006047">
    <property type="entry name" value="GH13_cat_dom"/>
</dbReference>
<dbReference type="PIRSF" id="PIRSF001024">
    <property type="entry name" value="Alph-amyl_fung"/>
    <property type="match status" value="1"/>
</dbReference>
<evidence type="ECO:0000256" key="1">
    <source>
        <dbReference type="ARBA" id="ARBA00000548"/>
    </source>
</evidence>
<feature type="chain" id="PRO_5002543679" description="alpha-amylase" evidence="16">
    <location>
        <begin position="26"/>
        <end position="544"/>
    </location>
</feature>
<dbReference type="EC" id="3.2.1.1" evidence="4"/>
<dbReference type="GO" id="GO:0005509">
    <property type="term" value="F:calcium ion binding"/>
    <property type="evidence" value="ECO:0007669"/>
    <property type="project" value="InterPro"/>
</dbReference>
<feature type="binding site" evidence="15">
    <location>
        <position position="233"/>
    </location>
    <ligand>
        <name>substrate</name>
    </ligand>
</feature>